<comment type="caution">
    <text evidence="2">The sequence shown here is derived from an EMBL/GenBank/DDBJ whole genome shotgun (WGS) entry which is preliminary data.</text>
</comment>
<gene>
    <name evidence="2" type="ORF">CLV27_1302</name>
</gene>
<dbReference type="RefSeq" id="WP_132526999.1">
    <property type="nucleotide sequence ID" value="NZ_SMFV01000004.1"/>
</dbReference>
<protein>
    <submittedName>
        <fullName evidence="2">RNA ligase</fullName>
    </submittedName>
</protein>
<feature type="domain" description="T4 RNA ligase 1-like N-terminal" evidence="1">
    <location>
        <begin position="47"/>
        <end position="241"/>
    </location>
</feature>
<dbReference type="Pfam" id="PF09511">
    <property type="entry name" value="RNA_lig_T4_1"/>
    <property type="match status" value="1"/>
</dbReference>
<evidence type="ECO:0000313" key="2">
    <source>
        <dbReference type="EMBL" id="TCK03985.1"/>
    </source>
</evidence>
<dbReference type="OrthoDB" id="1310645at2"/>
<dbReference type="AlphaFoldDB" id="A0A4R1GBV6"/>
<evidence type="ECO:0000313" key="3">
    <source>
        <dbReference type="Proteomes" id="UP000295777"/>
    </source>
</evidence>
<dbReference type="GO" id="GO:0016874">
    <property type="term" value="F:ligase activity"/>
    <property type="evidence" value="ECO:0007669"/>
    <property type="project" value="UniProtKB-KW"/>
</dbReference>
<proteinExistence type="predicted"/>
<reference evidence="2 3" key="1">
    <citation type="submission" date="2019-03" db="EMBL/GenBank/DDBJ databases">
        <title>Genomic Encyclopedia of Archaeal and Bacterial Type Strains, Phase II (KMG-II): from individual species to whole genera.</title>
        <authorList>
            <person name="Goeker M."/>
        </authorList>
    </citation>
    <scope>NUCLEOTIDE SEQUENCE [LARGE SCALE GENOMIC DNA]</scope>
    <source>
        <strain evidence="2 3">DSM 24425</strain>
    </source>
</reference>
<organism evidence="2 3">
    <name type="scientific">Phorcysia thermohydrogeniphila</name>
    <dbReference type="NCBI Taxonomy" id="936138"/>
    <lineage>
        <taxon>Bacteria</taxon>
        <taxon>Pseudomonadati</taxon>
        <taxon>Aquificota</taxon>
        <taxon>Aquificia</taxon>
        <taxon>Desulfurobacteriales</taxon>
        <taxon>Desulfurobacteriaceae</taxon>
        <taxon>Phorcysia</taxon>
    </lineage>
</organism>
<accession>A0A4R1GBV6</accession>
<dbReference type="InterPro" id="IPR019039">
    <property type="entry name" value="T4-Rnl1-like_N"/>
</dbReference>
<name>A0A4R1GBV6_9BACT</name>
<dbReference type="Proteomes" id="UP000295777">
    <property type="component" value="Unassembled WGS sequence"/>
</dbReference>
<evidence type="ECO:0000259" key="1">
    <source>
        <dbReference type="Pfam" id="PF09511"/>
    </source>
</evidence>
<keyword evidence="2" id="KW-0436">Ligase</keyword>
<dbReference type="EMBL" id="SMFV01000004">
    <property type="protein sequence ID" value="TCK03985.1"/>
    <property type="molecule type" value="Genomic_DNA"/>
</dbReference>
<keyword evidence="3" id="KW-1185">Reference proteome</keyword>
<sequence>MKISLEEVLKEIEGNKFFKVIEEGGLLKVSYRFNAPFVFDTPLKRELRGITFNRLTGEVVSRPFHKFFNLNEIEESKEERLKGKEFIFREKLDGTMVHFALYRGELLPLTQKSFKNEQTERAKEIVEKDDKLRQFILSALKKGITPIFELLSPDFQIVVPVSEEKLYLTELRQNNNGKYLLERYEREISELGIPLPKKRVLTLEGALKELEGTENIEGFVLKDFSKEEPFPLFVKLKSPWYHERHYIFTYLHNIPDHKLFKLFLDGKADEFFSKLTNKKLKRNRMGKLKKLVDLYIELTETAKELSPLYGKKNFERRVSKETERIKSTFSRDFKKLQLSPSFLRESARVASKGGKFEKFIGMKLYSLLKEKEIELKQD</sequence>